<comment type="caution">
    <text evidence="2">The sequence shown here is derived from an EMBL/GenBank/DDBJ whole genome shotgun (WGS) entry which is preliminary data.</text>
</comment>
<name>A0ABS8S2H4_DATST</name>
<feature type="region of interest" description="Disordered" evidence="1">
    <location>
        <begin position="63"/>
        <end position="85"/>
    </location>
</feature>
<proteinExistence type="predicted"/>
<evidence type="ECO:0000256" key="1">
    <source>
        <dbReference type="SAM" id="MobiDB-lite"/>
    </source>
</evidence>
<keyword evidence="3" id="KW-1185">Reference proteome</keyword>
<evidence type="ECO:0000313" key="2">
    <source>
        <dbReference type="EMBL" id="MCD7453270.1"/>
    </source>
</evidence>
<organism evidence="2 3">
    <name type="scientific">Datura stramonium</name>
    <name type="common">Jimsonweed</name>
    <name type="synonym">Common thornapple</name>
    <dbReference type="NCBI Taxonomy" id="4076"/>
    <lineage>
        <taxon>Eukaryota</taxon>
        <taxon>Viridiplantae</taxon>
        <taxon>Streptophyta</taxon>
        <taxon>Embryophyta</taxon>
        <taxon>Tracheophyta</taxon>
        <taxon>Spermatophyta</taxon>
        <taxon>Magnoliopsida</taxon>
        <taxon>eudicotyledons</taxon>
        <taxon>Gunneridae</taxon>
        <taxon>Pentapetalae</taxon>
        <taxon>asterids</taxon>
        <taxon>lamiids</taxon>
        <taxon>Solanales</taxon>
        <taxon>Solanaceae</taxon>
        <taxon>Solanoideae</taxon>
        <taxon>Datureae</taxon>
        <taxon>Datura</taxon>
    </lineage>
</organism>
<accession>A0ABS8S2H4</accession>
<sequence>MTMRVKSRRMVMSCSESFVGTHGKVCIEQPSLDELNSKVIETICPMEQAHVDEKNKDKENMFDSIQGNTRDKKSNKTIVDLTPPI</sequence>
<reference evidence="2 3" key="1">
    <citation type="journal article" date="2021" name="BMC Genomics">
        <title>Datura genome reveals duplications of psychoactive alkaloid biosynthetic genes and high mutation rate following tissue culture.</title>
        <authorList>
            <person name="Rajewski A."/>
            <person name="Carter-House D."/>
            <person name="Stajich J."/>
            <person name="Litt A."/>
        </authorList>
    </citation>
    <scope>NUCLEOTIDE SEQUENCE [LARGE SCALE GENOMIC DNA]</scope>
    <source>
        <strain evidence="2">AR-01</strain>
    </source>
</reference>
<protein>
    <submittedName>
        <fullName evidence="2">Uncharacterized protein</fullName>
    </submittedName>
</protein>
<dbReference type="EMBL" id="JACEIK010000246">
    <property type="protein sequence ID" value="MCD7453270.1"/>
    <property type="molecule type" value="Genomic_DNA"/>
</dbReference>
<gene>
    <name evidence="2" type="ORF">HAX54_020349</name>
</gene>
<evidence type="ECO:0000313" key="3">
    <source>
        <dbReference type="Proteomes" id="UP000823775"/>
    </source>
</evidence>
<dbReference type="Proteomes" id="UP000823775">
    <property type="component" value="Unassembled WGS sequence"/>
</dbReference>